<accession>A0A5C5YU71</accession>
<proteinExistence type="inferred from homology"/>
<evidence type="ECO:0000259" key="6">
    <source>
        <dbReference type="PROSITE" id="PS50893"/>
    </source>
</evidence>
<dbReference type="SMART" id="SM00382">
    <property type="entry name" value="AAA"/>
    <property type="match status" value="1"/>
</dbReference>
<dbReference type="GO" id="GO:0098796">
    <property type="term" value="C:membrane protein complex"/>
    <property type="evidence" value="ECO:0007669"/>
    <property type="project" value="UniProtKB-ARBA"/>
</dbReference>
<dbReference type="Gene3D" id="3.40.50.300">
    <property type="entry name" value="P-loop containing nucleotide triphosphate hydrolases"/>
    <property type="match status" value="1"/>
</dbReference>
<feature type="domain" description="ABC transporter" evidence="6">
    <location>
        <begin position="23"/>
        <end position="242"/>
    </location>
</feature>
<dbReference type="InterPro" id="IPR003439">
    <property type="entry name" value="ABC_transporter-like_ATP-bd"/>
</dbReference>
<dbReference type="OrthoDB" id="273392at2"/>
<evidence type="ECO:0000313" key="8">
    <source>
        <dbReference type="Proteomes" id="UP000318478"/>
    </source>
</evidence>
<sequence>MASPTTAAKTQPDAPAAPPAPILETRKLVKRYPNGDVLAVDNVSLSIEPGEYVSIMGPSGSGKSTLMNLLGGLDTPTSGEVLFQGKPYGAFGSLDALRAKHLGYVFQSFHLLPTLTALENVQVPMFESSRTAPERQAAAVELLKLVHMEHRAGHSPLRLSVGERQRVAIARSLANNPEVLLADEPTGNLDSKNGAEVLDLFDKIHREHGVTLVVITHGGEVAERAERLLTYRDGRVVADQRR</sequence>
<evidence type="ECO:0000256" key="5">
    <source>
        <dbReference type="SAM" id="MobiDB-lite"/>
    </source>
</evidence>
<dbReference type="EMBL" id="SJPO01000002">
    <property type="protein sequence ID" value="TWT78572.1"/>
    <property type="molecule type" value="Genomic_DNA"/>
</dbReference>
<evidence type="ECO:0000256" key="4">
    <source>
        <dbReference type="ARBA" id="ARBA00038388"/>
    </source>
</evidence>
<dbReference type="PROSITE" id="PS50893">
    <property type="entry name" value="ABC_TRANSPORTER_2"/>
    <property type="match status" value="1"/>
</dbReference>
<feature type="region of interest" description="Disordered" evidence="5">
    <location>
        <begin position="1"/>
        <end position="20"/>
    </location>
</feature>
<evidence type="ECO:0000256" key="2">
    <source>
        <dbReference type="ARBA" id="ARBA00022741"/>
    </source>
</evidence>
<dbReference type="PANTHER" id="PTHR24220">
    <property type="entry name" value="IMPORT ATP-BINDING PROTEIN"/>
    <property type="match status" value="1"/>
</dbReference>
<dbReference type="EC" id="3.6.3.-" evidence="7"/>
<feature type="compositionally biased region" description="Low complexity" evidence="5">
    <location>
        <begin position="1"/>
        <end position="14"/>
    </location>
</feature>
<dbReference type="GO" id="GO:0022857">
    <property type="term" value="F:transmembrane transporter activity"/>
    <property type="evidence" value="ECO:0007669"/>
    <property type="project" value="UniProtKB-ARBA"/>
</dbReference>
<evidence type="ECO:0000313" key="7">
    <source>
        <dbReference type="EMBL" id="TWT78572.1"/>
    </source>
</evidence>
<dbReference type="GO" id="GO:0016887">
    <property type="term" value="F:ATP hydrolysis activity"/>
    <property type="evidence" value="ECO:0007669"/>
    <property type="project" value="InterPro"/>
</dbReference>
<dbReference type="GO" id="GO:0005524">
    <property type="term" value="F:ATP binding"/>
    <property type="evidence" value="ECO:0007669"/>
    <property type="project" value="UniProtKB-KW"/>
</dbReference>
<dbReference type="InterPro" id="IPR027417">
    <property type="entry name" value="P-loop_NTPase"/>
</dbReference>
<dbReference type="PANTHER" id="PTHR24220:SF86">
    <property type="entry name" value="ABC TRANSPORTER ABCH.1"/>
    <property type="match status" value="1"/>
</dbReference>
<protein>
    <submittedName>
        <fullName evidence="7">Lipoprotein-releasing system ATP-binding protein LolD</fullName>
        <ecNumber evidence="7">3.6.3.-</ecNumber>
    </submittedName>
</protein>
<keyword evidence="2" id="KW-0547">Nucleotide-binding</keyword>
<dbReference type="SUPFAM" id="SSF52540">
    <property type="entry name" value="P-loop containing nucleoside triphosphate hydrolases"/>
    <property type="match status" value="1"/>
</dbReference>
<dbReference type="PROSITE" id="PS00211">
    <property type="entry name" value="ABC_TRANSPORTER_1"/>
    <property type="match status" value="1"/>
</dbReference>
<dbReference type="RefSeq" id="WP_146585137.1">
    <property type="nucleotide sequence ID" value="NZ_SJPO01000002.1"/>
</dbReference>
<dbReference type="GO" id="GO:0005886">
    <property type="term" value="C:plasma membrane"/>
    <property type="evidence" value="ECO:0007669"/>
    <property type="project" value="TreeGrafter"/>
</dbReference>
<name>A0A5C5YU71_9BACT</name>
<dbReference type="InterPro" id="IPR017871">
    <property type="entry name" value="ABC_transporter-like_CS"/>
</dbReference>
<comment type="caution">
    <text evidence="7">The sequence shown here is derived from an EMBL/GenBank/DDBJ whole genome shotgun (WGS) entry which is preliminary data.</text>
</comment>
<keyword evidence="7" id="KW-0378">Hydrolase</keyword>
<dbReference type="InterPro" id="IPR015854">
    <property type="entry name" value="ABC_transpr_LolD-like"/>
</dbReference>
<dbReference type="FunFam" id="3.40.50.300:FF:000032">
    <property type="entry name" value="Export ABC transporter ATP-binding protein"/>
    <property type="match status" value="1"/>
</dbReference>
<dbReference type="Proteomes" id="UP000318478">
    <property type="component" value="Unassembled WGS sequence"/>
</dbReference>
<gene>
    <name evidence="7" type="primary">lolD_2</name>
    <name evidence="7" type="ORF">Pla123a_13650</name>
</gene>
<reference evidence="7 8" key="1">
    <citation type="submission" date="2019-02" db="EMBL/GenBank/DDBJ databases">
        <title>Deep-cultivation of Planctomycetes and their phenomic and genomic characterization uncovers novel biology.</title>
        <authorList>
            <person name="Wiegand S."/>
            <person name="Jogler M."/>
            <person name="Boedeker C."/>
            <person name="Pinto D."/>
            <person name="Vollmers J."/>
            <person name="Rivas-Marin E."/>
            <person name="Kohn T."/>
            <person name="Peeters S.H."/>
            <person name="Heuer A."/>
            <person name="Rast P."/>
            <person name="Oberbeckmann S."/>
            <person name="Bunk B."/>
            <person name="Jeske O."/>
            <person name="Meyerdierks A."/>
            <person name="Storesund J.E."/>
            <person name="Kallscheuer N."/>
            <person name="Luecker S."/>
            <person name="Lage O.M."/>
            <person name="Pohl T."/>
            <person name="Merkel B.J."/>
            <person name="Hornburger P."/>
            <person name="Mueller R.-W."/>
            <person name="Bruemmer F."/>
            <person name="Labrenz M."/>
            <person name="Spormann A.M."/>
            <person name="Op Den Camp H."/>
            <person name="Overmann J."/>
            <person name="Amann R."/>
            <person name="Jetten M.S.M."/>
            <person name="Mascher T."/>
            <person name="Medema M.H."/>
            <person name="Devos D.P."/>
            <person name="Kaster A.-K."/>
            <person name="Ovreas L."/>
            <person name="Rohde M."/>
            <person name="Galperin M.Y."/>
            <person name="Jogler C."/>
        </authorList>
    </citation>
    <scope>NUCLEOTIDE SEQUENCE [LARGE SCALE GENOMIC DNA]</scope>
    <source>
        <strain evidence="7 8">Pla123a</strain>
    </source>
</reference>
<dbReference type="Pfam" id="PF00005">
    <property type="entry name" value="ABC_tran"/>
    <property type="match status" value="1"/>
</dbReference>
<keyword evidence="1" id="KW-0813">Transport</keyword>
<dbReference type="CDD" id="cd03255">
    <property type="entry name" value="ABC_MJ0796_LolCDE_FtsE"/>
    <property type="match status" value="1"/>
</dbReference>
<keyword evidence="3 7" id="KW-0067">ATP-binding</keyword>
<evidence type="ECO:0000256" key="3">
    <source>
        <dbReference type="ARBA" id="ARBA00022840"/>
    </source>
</evidence>
<comment type="similarity">
    <text evidence="4">Belongs to the ABC transporter superfamily. Macrolide exporter (TC 3.A.1.122) family.</text>
</comment>
<organism evidence="7 8">
    <name type="scientific">Posidoniimonas polymericola</name>
    <dbReference type="NCBI Taxonomy" id="2528002"/>
    <lineage>
        <taxon>Bacteria</taxon>
        <taxon>Pseudomonadati</taxon>
        <taxon>Planctomycetota</taxon>
        <taxon>Planctomycetia</taxon>
        <taxon>Pirellulales</taxon>
        <taxon>Lacipirellulaceae</taxon>
        <taxon>Posidoniimonas</taxon>
    </lineage>
</organism>
<evidence type="ECO:0000256" key="1">
    <source>
        <dbReference type="ARBA" id="ARBA00022448"/>
    </source>
</evidence>
<dbReference type="InterPro" id="IPR017911">
    <property type="entry name" value="MacB-like_ATP-bd"/>
</dbReference>
<keyword evidence="8" id="KW-1185">Reference proteome</keyword>
<dbReference type="AlphaFoldDB" id="A0A5C5YU71"/>
<keyword evidence="7" id="KW-0449">Lipoprotein</keyword>
<dbReference type="InterPro" id="IPR003593">
    <property type="entry name" value="AAA+_ATPase"/>
</dbReference>